<dbReference type="InterPro" id="IPR007577">
    <property type="entry name" value="GlycoTrfase_DXD_sugar-bd_CS"/>
</dbReference>
<accession>A0ABY9AUL1</accession>
<evidence type="ECO:0000313" key="1">
    <source>
        <dbReference type="EMBL" id="WIY50547.1"/>
    </source>
</evidence>
<dbReference type="Proteomes" id="UP001242732">
    <property type="component" value="Chromosome"/>
</dbReference>
<dbReference type="PANTHER" id="PTHR46830:SF2">
    <property type="entry name" value="ALPHA-1,4-N-ACETYLGLUCOSAMINYLTRANSFERASE"/>
    <property type="match status" value="1"/>
</dbReference>
<evidence type="ECO:0000313" key="2">
    <source>
        <dbReference type="Proteomes" id="UP001242732"/>
    </source>
</evidence>
<dbReference type="Gene3D" id="3.90.550.20">
    <property type="match status" value="1"/>
</dbReference>
<name>A0ABY9AUL1_PARCI</name>
<gene>
    <name evidence="1" type="ORF">QRO08_08265</name>
</gene>
<dbReference type="GeneID" id="79791889"/>
<sequence>MIPRTFHFVFGLKPQTEPFHLMYYLCLASCLAVERPESVVLHYEHEPWGPWWDRIRPALQLRRAERCELVENFRYPDPEVARYRYAHAADFVRLQALIAEGGVYADIDTLFVQPLPEALWQRGTCVLGEERSPDPSQPSYCNAWIAAPAGDPYCRAWLSGMAERFDGSWSGHSTLLPYQLAQRMPGTLHVEPETSFYAFDWRPERIDDLFLRNRPLPPGARSLHLWNHLWWSPGRRDFSRFHAGRLTPEYVAFARTTYARLARPFLPHDPVPDRADWRRQQWAAFIEEGRHPLRAVREAWSRAW</sequence>
<dbReference type="SUPFAM" id="SSF53448">
    <property type="entry name" value="Nucleotide-diphospho-sugar transferases"/>
    <property type="match status" value="1"/>
</dbReference>
<reference evidence="1 2" key="1">
    <citation type="submission" date="2023-06" db="EMBL/GenBank/DDBJ databases">
        <authorList>
            <person name="Ham H."/>
            <person name="Park D.S."/>
        </authorList>
    </citation>
    <scope>NUCLEOTIDE SEQUENCE [LARGE SCALE GENOMIC DNA]</scope>
    <source>
        <strain evidence="1 2">KACC 17005</strain>
    </source>
</reference>
<dbReference type="EMBL" id="CP127363">
    <property type="protein sequence ID" value="WIY50547.1"/>
    <property type="molecule type" value="Genomic_DNA"/>
</dbReference>
<dbReference type="RefSeq" id="WP_011795189.1">
    <property type="nucleotide sequence ID" value="NZ_CP023687.1"/>
</dbReference>
<dbReference type="InterPro" id="IPR029044">
    <property type="entry name" value="Nucleotide-diphossugar_trans"/>
</dbReference>
<dbReference type="Pfam" id="PF04488">
    <property type="entry name" value="Gly_transf_sug"/>
    <property type="match status" value="1"/>
</dbReference>
<proteinExistence type="predicted"/>
<organism evidence="1 2">
    <name type="scientific">Paracidovorax citrulli</name>
    <name type="common">Acidovorax citrulli</name>
    <dbReference type="NCBI Taxonomy" id="80869"/>
    <lineage>
        <taxon>Bacteria</taxon>
        <taxon>Pseudomonadati</taxon>
        <taxon>Pseudomonadota</taxon>
        <taxon>Betaproteobacteria</taxon>
        <taxon>Burkholderiales</taxon>
        <taxon>Comamonadaceae</taxon>
        <taxon>Paracidovorax</taxon>
    </lineage>
</organism>
<protein>
    <submittedName>
        <fullName evidence="1">Glycosyltransferase</fullName>
    </submittedName>
</protein>
<keyword evidence="2" id="KW-1185">Reference proteome</keyword>
<dbReference type="PANTHER" id="PTHR46830">
    <property type="entry name" value="TRANSFERASE, PUTATIVE-RELATED"/>
    <property type="match status" value="1"/>
</dbReference>